<dbReference type="Pfam" id="PF00171">
    <property type="entry name" value="Aldedh"/>
    <property type="match status" value="1"/>
</dbReference>
<dbReference type="RefSeq" id="WP_014802214.1">
    <property type="nucleotide sequence ID" value="NC_018020.1"/>
</dbReference>
<gene>
    <name evidence="8" type="ordered locus">Turpa_1047</name>
</gene>
<dbReference type="InterPro" id="IPR016161">
    <property type="entry name" value="Ald_DH/histidinol_DH"/>
</dbReference>
<dbReference type="PATRIC" id="fig|869212.3.peg.1024"/>
<dbReference type="PROSITE" id="PS00070">
    <property type="entry name" value="ALDEHYDE_DEHYDR_CYS"/>
    <property type="match status" value="1"/>
</dbReference>
<evidence type="ECO:0000259" key="7">
    <source>
        <dbReference type="Pfam" id="PF00171"/>
    </source>
</evidence>
<dbReference type="PIRSF" id="PIRSF036492">
    <property type="entry name" value="ALDH"/>
    <property type="match status" value="1"/>
</dbReference>
<dbReference type="PROSITE" id="PS00687">
    <property type="entry name" value="ALDEHYDE_DEHYDR_GLU"/>
    <property type="match status" value="1"/>
</dbReference>
<name>I4B339_TURPD</name>
<evidence type="ECO:0000256" key="4">
    <source>
        <dbReference type="PIRSR" id="PIRSR036492-1"/>
    </source>
</evidence>
<dbReference type="CDD" id="cd07099">
    <property type="entry name" value="ALDH_DDALDH"/>
    <property type="match status" value="1"/>
</dbReference>
<dbReference type="Gene3D" id="3.40.605.10">
    <property type="entry name" value="Aldehyde Dehydrogenase, Chain A, domain 1"/>
    <property type="match status" value="1"/>
</dbReference>
<dbReference type="PANTHER" id="PTHR11699">
    <property type="entry name" value="ALDEHYDE DEHYDROGENASE-RELATED"/>
    <property type="match status" value="1"/>
</dbReference>
<proteinExistence type="inferred from homology"/>
<dbReference type="InterPro" id="IPR015590">
    <property type="entry name" value="Aldehyde_DH_dom"/>
</dbReference>
<dbReference type="GO" id="GO:0016620">
    <property type="term" value="F:oxidoreductase activity, acting on the aldehyde or oxo group of donors, NAD or NADP as acceptor"/>
    <property type="evidence" value="ECO:0007669"/>
    <property type="project" value="InterPro"/>
</dbReference>
<dbReference type="STRING" id="869212.Turpa_1047"/>
<dbReference type="Gene3D" id="3.40.309.10">
    <property type="entry name" value="Aldehyde Dehydrogenase, Chain A, domain 2"/>
    <property type="match status" value="1"/>
</dbReference>
<evidence type="ECO:0000256" key="5">
    <source>
        <dbReference type="PROSITE-ProRule" id="PRU10007"/>
    </source>
</evidence>
<dbReference type="InterPro" id="IPR029510">
    <property type="entry name" value="Ald_DH_CS_GLU"/>
</dbReference>
<dbReference type="HOGENOM" id="CLU_005391_1_0_12"/>
<sequence length="532" mass="57861">MKKPTAKAKPGKTTVTYNPATGEKVAEYANTDLKKFPAIVAKARKAQAEWAKLPMRQRAKHVLRMRAYITEHADELARIVSLENGKSRTDALATEVIPCSLSVRWYAQNASAVLKEKTLSRSSWLFFNKQSKVIRVPWGVVGIISPWNYPLSIPFGEVIMALMAGNAVILKVAAVTLSCGKAIEDIVRSADLPEGLFTHVIGSGGEVSTAMIDQGINKIFFTGSVPTGKKLMAQAAAKLVPLSLELGGKDPMIVLSDANLERATNGAAWAGYQNAGQSCGGVERIYVQSGVYKEFVELLARKTSAIRHGADVDFNVDMGAVTTKDQYNTIKSHLVSAVKKGAKVVAESQAAASANKAGNFFPATLVTNVNHSMPLMREETFGPILPVMKFEEIDEAIALANDCSMGLTASIWTKNTKLAKKIAPQIQAGAITINDHLYTHGLSETPWGGFKESGLGRTHSALGLEEMTQPQVVNWDIMNPPRNLWWFPFSPETYNALKSALIFSAPRGPLSWIKASLHLAVFSVKKMFSKWD</sequence>
<dbReference type="GO" id="GO:0006081">
    <property type="term" value="P:aldehyde metabolic process"/>
    <property type="evidence" value="ECO:0007669"/>
    <property type="project" value="InterPro"/>
</dbReference>
<comment type="similarity">
    <text evidence="1 3 6">Belongs to the aldehyde dehydrogenase family.</text>
</comment>
<keyword evidence="2 3" id="KW-0560">Oxidoreductase</keyword>
<feature type="active site" evidence="4">
    <location>
        <position position="279"/>
    </location>
</feature>
<reference evidence="8 9" key="1">
    <citation type="submission" date="2012-06" db="EMBL/GenBank/DDBJ databases">
        <title>The complete chromosome of genome of Turneriella parva DSM 21527.</title>
        <authorList>
            <consortium name="US DOE Joint Genome Institute (JGI-PGF)"/>
            <person name="Lucas S."/>
            <person name="Han J."/>
            <person name="Lapidus A."/>
            <person name="Bruce D."/>
            <person name="Goodwin L."/>
            <person name="Pitluck S."/>
            <person name="Peters L."/>
            <person name="Kyrpides N."/>
            <person name="Mavromatis K."/>
            <person name="Ivanova N."/>
            <person name="Mikhailova N."/>
            <person name="Chertkov O."/>
            <person name="Detter J.C."/>
            <person name="Tapia R."/>
            <person name="Han C."/>
            <person name="Land M."/>
            <person name="Hauser L."/>
            <person name="Markowitz V."/>
            <person name="Cheng J.-F."/>
            <person name="Hugenholtz P."/>
            <person name="Woyke T."/>
            <person name="Wu D."/>
            <person name="Gronow S."/>
            <person name="Wellnitz S."/>
            <person name="Brambilla E."/>
            <person name="Klenk H.-P."/>
            <person name="Eisen J.A."/>
        </authorList>
    </citation>
    <scope>NUCLEOTIDE SEQUENCE [LARGE SCALE GENOMIC DNA]</scope>
    <source>
        <strain evidence="9">ATCC BAA-1111 / DSM 21527 / NCTC 11395 / H</strain>
    </source>
</reference>
<evidence type="ECO:0000256" key="2">
    <source>
        <dbReference type="ARBA" id="ARBA00023002"/>
    </source>
</evidence>
<organism evidence="8 9">
    <name type="scientific">Turneriella parva (strain ATCC BAA-1111 / DSM 21527 / NCTC 11395 / H)</name>
    <name type="common">Leptospira parva</name>
    <dbReference type="NCBI Taxonomy" id="869212"/>
    <lineage>
        <taxon>Bacteria</taxon>
        <taxon>Pseudomonadati</taxon>
        <taxon>Spirochaetota</taxon>
        <taxon>Spirochaetia</taxon>
        <taxon>Leptospirales</taxon>
        <taxon>Leptospiraceae</taxon>
        <taxon>Turneriella</taxon>
    </lineage>
</organism>
<dbReference type="InterPro" id="IPR012394">
    <property type="entry name" value="Aldehyde_DH_NAD(P)"/>
</dbReference>
<protein>
    <recommendedName>
        <fullName evidence="3">Aldehyde dehydrogenase</fullName>
    </recommendedName>
</protein>
<dbReference type="AlphaFoldDB" id="I4B339"/>
<evidence type="ECO:0000313" key="9">
    <source>
        <dbReference type="Proteomes" id="UP000006048"/>
    </source>
</evidence>
<dbReference type="InterPro" id="IPR016160">
    <property type="entry name" value="Ald_DH_CS_CYS"/>
</dbReference>
<keyword evidence="9" id="KW-1185">Reference proteome</keyword>
<dbReference type="SUPFAM" id="SSF53720">
    <property type="entry name" value="ALDH-like"/>
    <property type="match status" value="1"/>
</dbReference>
<dbReference type="InterPro" id="IPR016162">
    <property type="entry name" value="Ald_DH_N"/>
</dbReference>
<dbReference type="FunFam" id="3.40.309.10:FF:000009">
    <property type="entry name" value="Aldehyde dehydrogenase A"/>
    <property type="match status" value="1"/>
</dbReference>
<evidence type="ECO:0000256" key="6">
    <source>
        <dbReference type="RuleBase" id="RU003345"/>
    </source>
</evidence>
<evidence type="ECO:0000313" key="8">
    <source>
        <dbReference type="EMBL" id="AFM11696.1"/>
    </source>
</evidence>
<dbReference type="OrthoDB" id="9762913at2"/>
<evidence type="ECO:0000256" key="3">
    <source>
        <dbReference type="PIRNR" id="PIRNR036492"/>
    </source>
</evidence>
<feature type="active site" evidence="4 5">
    <location>
        <position position="245"/>
    </location>
</feature>
<dbReference type="KEGG" id="tpx:Turpa_1047"/>
<accession>I4B339</accession>
<dbReference type="Proteomes" id="UP000006048">
    <property type="component" value="Chromosome"/>
</dbReference>
<dbReference type="InterPro" id="IPR016163">
    <property type="entry name" value="Ald_DH_C"/>
</dbReference>
<dbReference type="EMBL" id="CP002959">
    <property type="protein sequence ID" value="AFM11696.1"/>
    <property type="molecule type" value="Genomic_DNA"/>
</dbReference>
<feature type="domain" description="Aldehyde dehydrogenase" evidence="7">
    <location>
        <begin position="12"/>
        <end position="473"/>
    </location>
</feature>
<evidence type="ECO:0000256" key="1">
    <source>
        <dbReference type="ARBA" id="ARBA00009986"/>
    </source>
</evidence>